<feature type="region of interest" description="Disordered" evidence="1">
    <location>
        <begin position="123"/>
        <end position="183"/>
    </location>
</feature>
<protein>
    <submittedName>
        <fullName evidence="2">Uncharacterized protein ssb</fullName>
    </submittedName>
</protein>
<feature type="compositionally biased region" description="Acidic residues" evidence="1">
    <location>
        <begin position="174"/>
        <end position="183"/>
    </location>
</feature>
<evidence type="ECO:0000256" key="1">
    <source>
        <dbReference type="SAM" id="MobiDB-lite"/>
    </source>
</evidence>
<dbReference type="Proteomes" id="UP000002628">
    <property type="component" value="Segment"/>
</dbReference>
<name>D0U230_9CAUD</name>
<accession>D0U230</accession>
<organism evidence="2 3">
    <name type="scientific">Clavibacter phage CMP1</name>
    <dbReference type="NCBI Taxonomy" id="686439"/>
    <lineage>
        <taxon>Viruses</taxon>
        <taxon>Duplodnaviria</taxon>
        <taxon>Heunggongvirae</taxon>
        <taxon>Uroviricota</taxon>
        <taxon>Caudoviricetes</taxon>
        <taxon>Cimpunavirus</taxon>
        <taxon>Cimpunavirus CMP1</taxon>
    </lineage>
</organism>
<sequence>MNGISYEGTIISMDKETKKVLPLDFNFKQGKISILRLVIAERHSDKNGKVEKDPNRKEKYYDPTKGADEYVNTTTSWHRLTIFGDKAEAYAQDPKFNHGALVEVKDVTYVEEGEWRMNDGVMRAGRPETAGDKKGDLKIKFPPKVKPGESARPATWDGFSEMGYAGGGGQQAVSDDDAMASGF</sequence>
<keyword evidence="3" id="KW-1185">Reference proteome</keyword>
<feature type="compositionally biased region" description="Basic and acidic residues" evidence="1">
    <location>
        <begin position="125"/>
        <end position="139"/>
    </location>
</feature>
<reference evidence="2 3" key="1">
    <citation type="journal article" date="2010" name="Microbiology">
        <title>The endolysins of bacteriophages CMP1 and CN77 are specific for the lysis of Clavibacter michiganensis strains.</title>
        <authorList>
            <person name="Wittmann J."/>
            <person name="Eichenlaub R."/>
            <person name="Dreiseikelmann B."/>
        </authorList>
    </citation>
    <scope>NUCLEOTIDE SEQUENCE [LARGE SCALE GENOMIC DNA]</scope>
</reference>
<dbReference type="EMBL" id="GQ241246">
    <property type="protein sequence ID" value="ACY35942.1"/>
    <property type="molecule type" value="Genomic_DNA"/>
</dbReference>
<dbReference type="RefSeq" id="YP_003359137.1">
    <property type="nucleotide sequence ID" value="NC_013698.1"/>
</dbReference>
<evidence type="ECO:0000313" key="2">
    <source>
        <dbReference type="EMBL" id="ACY35942.1"/>
    </source>
</evidence>
<evidence type="ECO:0000313" key="3">
    <source>
        <dbReference type="Proteomes" id="UP000002628"/>
    </source>
</evidence>
<gene>
    <name evidence="2" type="primary">ssb</name>
    <name evidence="2" type="ORF">CMP1-46</name>
</gene>
<dbReference type="KEGG" id="vg:8684232"/>
<dbReference type="GeneID" id="8684232"/>
<proteinExistence type="predicted"/>